<dbReference type="STRING" id="436010.A0A166MCH2"/>
<keyword evidence="3" id="KW-0378">Hydrolase</keyword>
<reference evidence="3" key="1">
    <citation type="journal article" date="2016" name="Mol. Biol. Evol.">
        <title>Comparative Genomics of Early-Diverging Mushroom-Forming Fungi Provides Insights into the Origins of Lignocellulose Decay Capabilities.</title>
        <authorList>
            <person name="Nagy L.G."/>
            <person name="Riley R."/>
            <person name="Tritt A."/>
            <person name="Adam C."/>
            <person name="Daum C."/>
            <person name="Floudas D."/>
            <person name="Sun H."/>
            <person name="Yadav J.S."/>
            <person name="Pangilinan J."/>
            <person name="Larsson K.H."/>
            <person name="Matsuura K."/>
            <person name="Barry K."/>
            <person name="Labutti K."/>
            <person name="Kuo R."/>
            <person name="Ohm R.A."/>
            <person name="Bhattacharya S.S."/>
            <person name="Shirouzu T."/>
            <person name="Yoshinaga Y."/>
            <person name="Martin F.M."/>
            <person name="Grigoriev I.V."/>
            <person name="Hibbett D.S."/>
        </authorList>
    </citation>
    <scope>NUCLEOTIDE SEQUENCE [LARGE SCALE GENOMIC DNA]</scope>
    <source>
        <strain evidence="3">CBS 109695</strain>
    </source>
</reference>
<evidence type="ECO:0000256" key="1">
    <source>
        <dbReference type="SAM" id="Coils"/>
    </source>
</evidence>
<name>A0A166MCH2_9AGAM</name>
<feature type="domain" description="G" evidence="2">
    <location>
        <begin position="33"/>
        <end position="105"/>
    </location>
</feature>
<organism evidence="3">
    <name type="scientific">Athelia psychrophila</name>
    <dbReference type="NCBI Taxonomy" id="1759441"/>
    <lineage>
        <taxon>Eukaryota</taxon>
        <taxon>Fungi</taxon>
        <taxon>Dikarya</taxon>
        <taxon>Basidiomycota</taxon>
        <taxon>Agaricomycotina</taxon>
        <taxon>Agaricomycetes</taxon>
        <taxon>Agaricomycetidae</taxon>
        <taxon>Atheliales</taxon>
        <taxon>Atheliaceae</taxon>
        <taxon>Athelia</taxon>
    </lineage>
</organism>
<dbReference type="OrthoDB" id="8954335at2759"/>
<proteinExistence type="predicted"/>
<dbReference type="InterPro" id="IPR006073">
    <property type="entry name" value="GTP-bd"/>
</dbReference>
<dbReference type="Gene3D" id="3.40.50.300">
    <property type="entry name" value="P-loop containing nucleotide triphosphate hydrolases"/>
    <property type="match status" value="1"/>
</dbReference>
<gene>
    <name evidence="3" type="ORF">FIBSPDRAFT_1042692</name>
</gene>
<evidence type="ECO:0000259" key="2">
    <source>
        <dbReference type="Pfam" id="PF01926"/>
    </source>
</evidence>
<dbReference type="EMBL" id="KV417530">
    <property type="protein sequence ID" value="KZP23858.1"/>
    <property type="molecule type" value="Genomic_DNA"/>
</dbReference>
<dbReference type="SUPFAM" id="SSF52540">
    <property type="entry name" value="P-loop containing nucleoside triphosphate hydrolases"/>
    <property type="match status" value="1"/>
</dbReference>
<feature type="coiled-coil region" evidence="1">
    <location>
        <begin position="300"/>
        <end position="341"/>
    </location>
</feature>
<protein>
    <submittedName>
        <fullName evidence="3">P-loop containing nucleoside triphosphate hydrolase protein</fullName>
    </submittedName>
</protein>
<dbReference type="CDD" id="cd00882">
    <property type="entry name" value="Ras_like_GTPase"/>
    <property type="match status" value="1"/>
</dbReference>
<accession>A0A166MCH2</accession>
<dbReference type="Pfam" id="PF01926">
    <property type="entry name" value="MMR_HSR1"/>
    <property type="match status" value="1"/>
</dbReference>
<dbReference type="GO" id="GO:0005525">
    <property type="term" value="F:GTP binding"/>
    <property type="evidence" value="ECO:0007669"/>
    <property type="project" value="InterPro"/>
</dbReference>
<keyword evidence="1" id="KW-0175">Coiled coil</keyword>
<dbReference type="AlphaFoldDB" id="A0A166MCH2"/>
<dbReference type="GO" id="GO:0016787">
    <property type="term" value="F:hydrolase activity"/>
    <property type="evidence" value="ECO:0007669"/>
    <property type="project" value="UniProtKB-KW"/>
</dbReference>
<sequence>MQSLQAIPYANTHKMDTNAPDSPCNDQLSRKLIAVMGPTGSGKTSFINLLSRANFDVYGDLESCTSSVRAAPPFRLDNCLVTLFDTPGFDDTHKSDAEILRSMVSFLEDTYRENKTLHGIIYMHRITDVRMGGISRRSFGTLRKMCGDNTLKNVAIVLNMWDTVNSQVADAREKELEGEDIFFKGAIDKGARILRHSSTIDSGLSILRHIVGLNTPPPLQIQEEIVDRNLDLSQTAATLELHPELRDQALRHAHDIKILREEAKTVIAACQDKNNAELRKIQAETSQLSVMVLEAEAKYREDMSQREQEIQNRAERERLQAEKAEIETQALRDRLANEEIRSSEKVEGMRRRLVDAECRVRLKHG</sequence>
<dbReference type="InterPro" id="IPR027417">
    <property type="entry name" value="P-loop_NTPase"/>
</dbReference>
<evidence type="ECO:0000313" key="3">
    <source>
        <dbReference type="EMBL" id="KZP23858.1"/>
    </source>
</evidence>